<sequence>MQKLKLTILILILLTATIQAKVIDKIVAIVGDKIITQYDVESFNPKKVKQIYSIKDEARREILLKKYYKEVLDFLVNQYIYEIAAEREGIKVTDDEVDRALNDVLKQNNITMDQLEQVLEQNGLTLEKYKYQLKNEILNARIRSAVIMPKLVVTDEDIKNYIDEHQNELKLADKYELRIIRVSSEDEVKKVKEYIKEKSFADAAIKFSKDKTSKKGGYVGWLKISDLPEKYRKIVIEHKKGDVFEMKDGKDFVIFYIEDFKSKYDVDDKLREEITRKIKEKMYPEVVKSWLEKHKTTIFIKYM</sequence>
<reference evidence="8 9" key="1">
    <citation type="submission" date="2019-06" db="EMBL/GenBank/DDBJ databases">
        <title>Genomic insights into carbon and energy metabolism of Deferribacter autotrophicus revealed new metabolic traits in the phylum Deferribacteres.</title>
        <authorList>
            <person name="Slobodkin A.I."/>
            <person name="Slobodkina G.B."/>
            <person name="Allioux M."/>
            <person name="Alain K."/>
            <person name="Jebbar M."/>
            <person name="Shadrin V."/>
            <person name="Kublanov I.V."/>
            <person name="Toshchakov S.V."/>
            <person name="Bonch-Osmolovskaya E.A."/>
        </authorList>
    </citation>
    <scope>NUCLEOTIDE SEQUENCE [LARGE SCALE GENOMIC DNA]</scope>
    <source>
        <strain evidence="8 9">SL50</strain>
    </source>
</reference>
<dbReference type="Gene3D" id="1.10.4030.10">
    <property type="entry name" value="Porin chaperone SurA, peptide-binding domain"/>
    <property type="match status" value="1"/>
</dbReference>
<dbReference type="PANTHER" id="PTHR47637">
    <property type="entry name" value="CHAPERONE SURA"/>
    <property type="match status" value="1"/>
</dbReference>
<keyword evidence="2" id="KW-0574">Periplasm</keyword>
<evidence type="ECO:0000256" key="5">
    <source>
        <dbReference type="ARBA" id="ARBA00023235"/>
    </source>
</evidence>
<evidence type="ECO:0000256" key="3">
    <source>
        <dbReference type="ARBA" id="ARBA00023110"/>
    </source>
</evidence>
<dbReference type="AlphaFoldDB" id="A0A5A8F4W0"/>
<dbReference type="InterPro" id="IPR000297">
    <property type="entry name" value="PPIase_PpiC"/>
</dbReference>
<name>A0A5A8F4W0_9BACT</name>
<gene>
    <name evidence="8" type="ORF">FHQ18_05755</name>
</gene>
<dbReference type="InterPro" id="IPR027304">
    <property type="entry name" value="Trigger_fact/SurA_dom_sf"/>
</dbReference>
<keyword evidence="4" id="KW-0143">Chaperone</keyword>
<dbReference type="SUPFAM" id="SSF54534">
    <property type="entry name" value="FKBP-like"/>
    <property type="match status" value="1"/>
</dbReference>
<dbReference type="Proteomes" id="UP000322876">
    <property type="component" value="Unassembled WGS sequence"/>
</dbReference>
<dbReference type="SUPFAM" id="SSF109998">
    <property type="entry name" value="Triger factor/SurA peptide-binding domain-like"/>
    <property type="match status" value="1"/>
</dbReference>
<evidence type="ECO:0000256" key="6">
    <source>
        <dbReference type="PROSITE-ProRule" id="PRU00278"/>
    </source>
</evidence>
<dbReference type="Pfam" id="PF13145">
    <property type="entry name" value="Rotamase_2"/>
    <property type="match status" value="1"/>
</dbReference>
<dbReference type="OrthoDB" id="9792023at2"/>
<keyword evidence="1" id="KW-0732">Signal</keyword>
<dbReference type="PANTHER" id="PTHR47637:SF1">
    <property type="entry name" value="CHAPERONE SURA"/>
    <property type="match status" value="1"/>
</dbReference>
<dbReference type="GO" id="GO:0003755">
    <property type="term" value="F:peptidyl-prolyl cis-trans isomerase activity"/>
    <property type="evidence" value="ECO:0007669"/>
    <property type="project" value="UniProtKB-KW"/>
</dbReference>
<evidence type="ECO:0000256" key="2">
    <source>
        <dbReference type="ARBA" id="ARBA00022764"/>
    </source>
</evidence>
<keyword evidence="3 6" id="KW-0697">Rotamase</keyword>
<evidence type="ECO:0000256" key="1">
    <source>
        <dbReference type="ARBA" id="ARBA00022729"/>
    </source>
</evidence>
<keyword evidence="5 6" id="KW-0413">Isomerase</keyword>
<dbReference type="InterPro" id="IPR050280">
    <property type="entry name" value="OMP_Chaperone_SurA"/>
</dbReference>
<dbReference type="Pfam" id="PF09312">
    <property type="entry name" value="SurA_N"/>
    <property type="match status" value="1"/>
</dbReference>
<feature type="domain" description="PpiC" evidence="7">
    <location>
        <begin position="172"/>
        <end position="243"/>
    </location>
</feature>
<dbReference type="EMBL" id="VFJB01000004">
    <property type="protein sequence ID" value="KAA0258661.1"/>
    <property type="molecule type" value="Genomic_DNA"/>
</dbReference>
<dbReference type="InterPro" id="IPR023058">
    <property type="entry name" value="PPIase_PpiC_CS"/>
</dbReference>
<proteinExistence type="predicted"/>
<dbReference type="InterPro" id="IPR015391">
    <property type="entry name" value="SurA_N"/>
</dbReference>
<keyword evidence="9" id="KW-1185">Reference proteome</keyword>
<comment type="caution">
    <text evidence="8">The sequence shown here is derived from an EMBL/GenBank/DDBJ whole genome shotgun (WGS) entry which is preliminary data.</text>
</comment>
<organism evidence="8 9">
    <name type="scientific">Deferribacter autotrophicus</name>
    <dbReference type="NCBI Taxonomy" id="500465"/>
    <lineage>
        <taxon>Bacteria</taxon>
        <taxon>Pseudomonadati</taxon>
        <taxon>Deferribacterota</taxon>
        <taxon>Deferribacteres</taxon>
        <taxon>Deferribacterales</taxon>
        <taxon>Deferribacteraceae</taxon>
        <taxon>Deferribacter</taxon>
    </lineage>
</organism>
<evidence type="ECO:0000313" key="9">
    <source>
        <dbReference type="Proteomes" id="UP000322876"/>
    </source>
</evidence>
<dbReference type="PROSITE" id="PS50198">
    <property type="entry name" value="PPIC_PPIASE_2"/>
    <property type="match status" value="1"/>
</dbReference>
<evidence type="ECO:0000259" key="7">
    <source>
        <dbReference type="PROSITE" id="PS50198"/>
    </source>
</evidence>
<dbReference type="PROSITE" id="PS01096">
    <property type="entry name" value="PPIC_PPIASE_1"/>
    <property type="match status" value="1"/>
</dbReference>
<dbReference type="RefSeq" id="WP_149266213.1">
    <property type="nucleotide sequence ID" value="NZ_VFJB01000004.1"/>
</dbReference>
<protein>
    <submittedName>
        <fullName evidence="8">Peptidylprolyl isomerase</fullName>
    </submittedName>
</protein>
<evidence type="ECO:0000313" key="8">
    <source>
        <dbReference type="EMBL" id="KAA0258661.1"/>
    </source>
</evidence>
<dbReference type="InterPro" id="IPR046357">
    <property type="entry name" value="PPIase_dom_sf"/>
</dbReference>
<evidence type="ECO:0000256" key="4">
    <source>
        <dbReference type="ARBA" id="ARBA00023186"/>
    </source>
</evidence>
<dbReference type="Gene3D" id="3.10.50.40">
    <property type="match status" value="1"/>
</dbReference>
<accession>A0A5A8F4W0</accession>